<evidence type="ECO:0000313" key="2">
    <source>
        <dbReference type="EnsemblMetazoa" id="GPAI004445-PA"/>
    </source>
</evidence>
<dbReference type="AlphaFoldDB" id="A0A1A9Z5F7"/>
<name>A0A1A9Z5F7_GLOPL</name>
<feature type="transmembrane region" description="Helical" evidence="1">
    <location>
        <begin position="51"/>
        <end position="67"/>
    </location>
</feature>
<evidence type="ECO:0000313" key="3">
    <source>
        <dbReference type="Proteomes" id="UP000092445"/>
    </source>
</evidence>
<keyword evidence="1" id="KW-1133">Transmembrane helix</keyword>
<reference evidence="3" key="1">
    <citation type="submission" date="2014-03" db="EMBL/GenBank/DDBJ databases">
        <authorList>
            <person name="Aksoy S."/>
            <person name="Warren W."/>
            <person name="Wilson R.K."/>
        </authorList>
    </citation>
    <scope>NUCLEOTIDE SEQUENCE [LARGE SCALE GENOMIC DNA]</scope>
    <source>
        <strain evidence="3">IAEA</strain>
    </source>
</reference>
<protein>
    <submittedName>
        <fullName evidence="2">Uncharacterized protein</fullName>
    </submittedName>
</protein>
<organism evidence="2 3">
    <name type="scientific">Glossina pallidipes</name>
    <name type="common">Tsetse fly</name>
    <dbReference type="NCBI Taxonomy" id="7398"/>
    <lineage>
        <taxon>Eukaryota</taxon>
        <taxon>Metazoa</taxon>
        <taxon>Ecdysozoa</taxon>
        <taxon>Arthropoda</taxon>
        <taxon>Hexapoda</taxon>
        <taxon>Insecta</taxon>
        <taxon>Pterygota</taxon>
        <taxon>Neoptera</taxon>
        <taxon>Endopterygota</taxon>
        <taxon>Diptera</taxon>
        <taxon>Brachycera</taxon>
        <taxon>Muscomorpha</taxon>
        <taxon>Hippoboscoidea</taxon>
        <taxon>Glossinidae</taxon>
        <taxon>Glossina</taxon>
    </lineage>
</organism>
<keyword evidence="3" id="KW-1185">Reference proteome</keyword>
<accession>A0A1A9Z5F7</accession>
<dbReference type="EnsemblMetazoa" id="GPAI004445-RA">
    <property type="protein sequence ID" value="GPAI004445-PA"/>
    <property type="gene ID" value="GPAI004445"/>
</dbReference>
<evidence type="ECO:0000256" key="1">
    <source>
        <dbReference type="SAM" id="Phobius"/>
    </source>
</evidence>
<reference evidence="2" key="2">
    <citation type="submission" date="2020-05" db="UniProtKB">
        <authorList>
            <consortium name="EnsemblMetazoa"/>
        </authorList>
    </citation>
    <scope>IDENTIFICATION</scope>
    <source>
        <strain evidence="2">IAEA</strain>
    </source>
</reference>
<dbReference type="Proteomes" id="UP000092445">
    <property type="component" value="Unassembled WGS sequence"/>
</dbReference>
<proteinExistence type="predicted"/>
<sequence length="141" mass="16354">MSSTKKRRYLPQKPSTVVVDVAAVAVAMTHLLMDTGPRDNRDRRVVRRNSHVHRFVCGILVFLIWPLDIVEPITFELLFNVLVIPAAVIPQALPPPTMPEDIEVFEQRKHFGNQEFCRTYFLYSRRIYGNKQLLYKVGTIM</sequence>
<keyword evidence="1" id="KW-0812">Transmembrane</keyword>
<keyword evidence="1" id="KW-0472">Membrane</keyword>
<dbReference type="VEuPathDB" id="VectorBase:GPAI004445"/>